<dbReference type="AlphaFoldDB" id="A0A6A4T389"/>
<evidence type="ECO:0000313" key="1">
    <source>
        <dbReference type="EMBL" id="KAF0038500.1"/>
    </source>
</evidence>
<reference evidence="1 2" key="1">
    <citation type="submission" date="2019-06" db="EMBL/GenBank/DDBJ databases">
        <title>Draft genomes of female and male turbot (Scophthalmus maximus).</title>
        <authorList>
            <person name="Xu H."/>
            <person name="Xu X.-W."/>
            <person name="Shao C."/>
            <person name="Chen S."/>
        </authorList>
    </citation>
    <scope>NUCLEOTIDE SEQUENCE [LARGE SCALE GENOMIC DNA]</scope>
    <source>
        <strain evidence="1">Ysfricsl-2016a</strain>
        <tissue evidence="1">Blood</tissue>
    </source>
</reference>
<organism evidence="1 2">
    <name type="scientific">Scophthalmus maximus</name>
    <name type="common">Turbot</name>
    <name type="synonym">Psetta maxima</name>
    <dbReference type="NCBI Taxonomy" id="52904"/>
    <lineage>
        <taxon>Eukaryota</taxon>
        <taxon>Metazoa</taxon>
        <taxon>Chordata</taxon>
        <taxon>Craniata</taxon>
        <taxon>Vertebrata</taxon>
        <taxon>Euteleostomi</taxon>
        <taxon>Actinopterygii</taxon>
        <taxon>Neopterygii</taxon>
        <taxon>Teleostei</taxon>
        <taxon>Neoteleostei</taxon>
        <taxon>Acanthomorphata</taxon>
        <taxon>Carangaria</taxon>
        <taxon>Pleuronectiformes</taxon>
        <taxon>Pleuronectoidei</taxon>
        <taxon>Scophthalmidae</taxon>
        <taxon>Scophthalmus</taxon>
    </lineage>
</organism>
<comment type="caution">
    <text evidence="1">The sequence shown here is derived from an EMBL/GenBank/DDBJ whole genome shotgun (WGS) entry which is preliminary data.</text>
</comment>
<evidence type="ECO:0000313" key="2">
    <source>
        <dbReference type="Proteomes" id="UP000438429"/>
    </source>
</evidence>
<name>A0A6A4T389_SCOMX</name>
<gene>
    <name evidence="1" type="ORF">F2P81_008984</name>
</gene>
<accession>A0A6A4T389</accession>
<protein>
    <submittedName>
        <fullName evidence="1">Uncharacterized protein</fullName>
    </submittedName>
</protein>
<sequence length="72" mass="8101">MVRELQTIHTARNEGAFIKTSILSSLRPSILDICIDSALIQNCLFLNLDSENPLRSLRSEITIFRNISDVSP</sequence>
<dbReference type="Proteomes" id="UP000438429">
    <property type="component" value="Unassembled WGS sequence"/>
</dbReference>
<proteinExistence type="predicted"/>
<dbReference type="EMBL" id="VEVO01000008">
    <property type="protein sequence ID" value="KAF0038500.1"/>
    <property type="molecule type" value="Genomic_DNA"/>
</dbReference>